<feature type="compositionally biased region" description="Polar residues" evidence="1">
    <location>
        <begin position="163"/>
        <end position="180"/>
    </location>
</feature>
<comment type="caution">
    <text evidence="2">The sequence shown here is derived from an EMBL/GenBank/DDBJ whole genome shotgun (WGS) entry which is preliminary data.</text>
</comment>
<dbReference type="AlphaFoldDB" id="A0AAV3QE32"/>
<accession>A0AAV3QE32</accession>
<keyword evidence="3" id="KW-1185">Reference proteome</keyword>
<evidence type="ECO:0000313" key="2">
    <source>
        <dbReference type="EMBL" id="GAA0162355.1"/>
    </source>
</evidence>
<proteinExistence type="predicted"/>
<dbReference type="Proteomes" id="UP001454036">
    <property type="component" value="Unassembled WGS sequence"/>
</dbReference>
<feature type="region of interest" description="Disordered" evidence="1">
    <location>
        <begin position="156"/>
        <end position="187"/>
    </location>
</feature>
<dbReference type="EMBL" id="BAABME010004432">
    <property type="protein sequence ID" value="GAA0162355.1"/>
    <property type="molecule type" value="Genomic_DNA"/>
</dbReference>
<reference evidence="2 3" key="1">
    <citation type="submission" date="2024-01" db="EMBL/GenBank/DDBJ databases">
        <title>The complete chloroplast genome sequence of Lithospermum erythrorhizon: insights into the phylogenetic relationship among Boraginaceae species and the maternal lineages of purple gromwells.</title>
        <authorList>
            <person name="Okada T."/>
            <person name="Watanabe K."/>
        </authorList>
    </citation>
    <scope>NUCLEOTIDE SEQUENCE [LARGE SCALE GENOMIC DNA]</scope>
</reference>
<evidence type="ECO:0008006" key="4">
    <source>
        <dbReference type="Google" id="ProtNLM"/>
    </source>
</evidence>
<evidence type="ECO:0000256" key="1">
    <source>
        <dbReference type="SAM" id="MobiDB-lite"/>
    </source>
</evidence>
<gene>
    <name evidence="2" type="ORF">LIER_18463</name>
</gene>
<feature type="region of interest" description="Disordered" evidence="1">
    <location>
        <begin position="208"/>
        <end position="248"/>
    </location>
</feature>
<name>A0AAV3QE32_LITER</name>
<protein>
    <recommendedName>
        <fullName evidence="4">Retrotransposon gag domain-containing protein</fullName>
    </recommendedName>
</protein>
<sequence>MPPRTPICLGAARRETTCVVRGAARGGARDARGGRSARDAENVDRVVGGDEPSVEQQGLGINVDEGRETVPVVAFEFIRDLESIFEPMGINGELRTMFAIYRLHGGARDWWENVHRSLVATGQTPVEMELAECRASGEKRGRQDVFRTSGQINSEFQEHPSQRSRFSQNQFGTPAANSRFSFDGSMPRPFNRMEGSLRSYRDRVASVRDGIEGGRGGRFRGRGNPGRGAESSQSGAVAGTTQGGVGTG</sequence>
<evidence type="ECO:0000313" key="3">
    <source>
        <dbReference type="Proteomes" id="UP001454036"/>
    </source>
</evidence>
<organism evidence="2 3">
    <name type="scientific">Lithospermum erythrorhizon</name>
    <name type="common">Purple gromwell</name>
    <name type="synonym">Lithospermum officinale var. erythrorhizon</name>
    <dbReference type="NCBI Taxonomy" id="34254"/>
    <lineage>
        <taxon>Eukaryota</taxon>
        <taxon>Viridiplantae</taxon>
        <taxon>Streptophyta</taxon>
        <taxon>Embryophyta</taxon>
        <taxon>Tracheophyta</taxon>
        <taxon>Spermatophyta</taxon>
        <taxon>Magnoliopsida</taxon>
        <taxon>eudicotyledons</taxon>
        <taxon>Gunneridae</taxon>
        <taxon>Pentapetalae</taxon>
        <taxon>asterids</taxon>
        <taxon>lamiids</taxon>
        <taxon>Boraginales</taxon>
        <taxon>Boraginaceae</taxon>
        <taxon>Boraginoideae</taxon>
        <taxon>Lithospermeae</taxon>
        <taxon>Lithospermum</taxon>
    </lineage>
</organism>